<evidence type="ECO:0000256" key="2">
    <source>
        <dbReference type="ARBA" id="ARBA00008255"/>
    </source>
</evidence>
<evidence type="ECO:0000256" key="6">
    <source>
        <dbReference type="ARBA" id="ARBA00022989"/>
    </source>
</evidence>
<keyword evidence="6 8" id="KW-1133">Transmembrane helix</keyword>
<proteinExistence type="inferred from homology"/>
<comment type="caution">
    <text evidence="9">The sequence shown here is derived from an EMBL/GenBank/DDBJ whole genome shotgun (WGS) entry which is preliminary data.</text>
</comment>
<dbReference type="EMBL" id="MLAA01000014">
    <property type="protein sequence ID" value="OOF70242.1"/>
    <property type="molecule type" value="Genomic_DNA"/>
</dbReference>
<protein>
    <recommendedName>
        <fullName evidence="8">UPF0283 membrane protein BKG89_04430</fullName>
    </recommendedName>
</protein>
<dbReference type="PANTHER" id="PTHR39342:SF1">
    <property type="entry name" value="UPF0283 MEMBRANE PROTEIN YCJF"/>
    <property type="match status" value="1"/>
</dbReference>
<evidence type="ECO:0000313" key="9">
    <source>
        <dbReference type="EMBL" id="OOF70242.1"/>
    </source>
</evidence>
<dbReference type="NCBIfam" id="TIGR01620">
    <property type="entry name" value="hyp_HI0043"/>
    <property type="match status" value="1"/>
</dbReference>
<organism evidence="9 10">
    <name type="scientific">Rodentibacter caecimuris</name>
    <dbReference type="NCBI Taxonomy" id="1796644"/>
    <lineage>
        <taxon>Bacteria</taxon>
        <taxon>Pseudomonadati</taxon>
        <taxon>Pseudomonadota</taxon>
        <taxon>Gammaproteobacteria</taxon>
        <taxon>Pasteurellales</taxon>
        <taxon>Pasteurellaceae</taxon>
        <taxon>Rodentibacter</taxon>
    </lineage>
</organism>
<gene>
    <name evidence="9" type="ORF">BKG89_04430</name>
</gene>
<evidence type="ECO:0000256" key="4">
    <source>
        <dbReference type="ARBA" id="ARBA00022519"/>
    </source>
</evidence>
<evidence type="ECO:0000256" key="3">
    <source>
        <dbReference type="ARBA" id="ARBA00022475"/>
    </source>
</evidence>
<dbReference type="Proteomes" id="UP000188820">
    <property type="component" value="Unassembled WGS sequence"/>
</dbReference>
<sequence>MKKQIFTEQPEESQIENRQYQPKQEFTDSDIVNDDLSLEGELLDQQFERITTSKSTTWKTLLKLTALLFLGAIIAQSIQWLWDSYQSQQWISFSFALVSFSVVLFGTFSIINEWRRLLKLKRRAELQQRSRQFKDEKSRISSQEQSAFQNMVMANEQSPEQAIQFCLDIVKNLNLDPQNPHVQIWQNRLNESYSAQEISLLFSRSVLAPLDVQAKKLITKSATESALIVAISPLAIVDMFFLGWRNIRLINQIAELYGIELGYFTRLKLLRMILLNMAFAGATEFIQDMGMDWLSQDLTAKLSARAAQGIGVGLLTARLGLKTMEFCRPITFEETNKPRLSHIRTELLTAIKARILGETTSKIKKSLS</sequence>
<dbReference type="HAMAP" id="MF_01085">
    <property type="entry name" value="UPF0283"/>
    <property type="match status" value="1"/>
</dbReference>
<keyword evidence="3 8" id="KW-1003">Cell membrane</keyword>
<dbReference type="InterPro" id="IPR021147">
    <property type="entry name" value="DUF697"/>
</dbReference>
<feature type="transmembrane region" description="Helical" evidence="8">
    <location>
        <begin position="225"/>
        <end position="244"/>
    </location>
</feature>
<evidence type="ECO:0000313" key="10">
    <source>
        <dbReference type="Proteomes" id="UP000188820"/>
    </source>
</evidence>
<reference evidence="9 10" key="1">
    <citation type="submission" date="2016-10" db="EMBL/GenBank/DDBJ databases">
        <title>Rodentibacter gen. nov. and new species.</title>
        <authorList>
            <person name="Christensen H."/>
        </authorList>
    </citation>
    <scope>NUCLEOTIDE SEQUENCE [LARGE SCALE GENOMIC DNA]</scope>
    <source>
        <strain evidence="9 10">1998236014</strain>
    </source>
</reference>
<dbReference type="InterPro" id="IPR006507">
    <property type="entry name" value="UPF0283"/>
</dbReference>
<name>A0ABX3KYJ9_9PAST</name>
<evidence type="ECO:0000256" key="8">
    <source>
        <dbReference type="HAMAP-Rule" id="MF_01085"/>
    </source>
</evidence>
<comment type="similarity">
    <text evidence="2 8">Belongs to the UPF0283 family.</text>
</comment>
<dbReference type="PANTHER" id="PTHR39342">
    <property type="entry name" value="UPF0283 MEMBRANE PROTEIN YCJF"/>
    <property type="match status" value="1"/>
</dbReference>
<evidence type="ECO:0000256" key="1">
    <source>
        <dbReference type="ARBA" id="ARBA00004429"/>
    </source>
</evidence>
<keyword evidence="5 8" id="KW-0812">Transmembrane</keyword>
<dbReference type="RefSeq" id="WP_077462980.1">
    <property type="nucleotide sequence ID" value="NZ_MLAA01000014.1"/>
</dbReference>
<evidence type="ECO:0000256" key="5">
    <source>
        <dbReference type="ARBA" id="ARBA00022692"/>
    </source>
</evidence>
<feature type="transmembrane region" description="Helical" evidence="8">
    <location>
        <begin position="61"/>
        <end position="82"/>
    </location>
</feature>
<accession>A0ABX3KYJ9</accession>
<keyword evidence="10" id="KW-1185">Reference proteome</keyword>
<comment type="subcellular location">
    <subcellularLocation>
        <location evidence="1">Cell inner membrane</location>
        <topology evidence="1">Multi-pass membrane protein</topology>
    </subcellularLocation>
    <subcellularLocation>
        <location evidence="8">Cell membrane</location>
        <topology evidence="8">Multi-pass membrane protein</topology>
    </subcellularLocation>
</comment>
<keyword evidence="7 8" id="KW-0472">Membrane</keyword>
<keyword evidence="4" id="KW-0997">Cell inner membrane</keyword>
<feature type="transmembrane region" description="Helical" evidence="8">
    <location>
        <begin position="88"/>
        <end position="111"/>
    </location>
</feature>
<dbReference type="Pfam" id="PF05128">
    <property type="entry name" value="DUF697"/>
    <property type="match status" value="1"/>
</dbReference>
<evidence type="ECO:0000256" key="7">
    <source>
        <dbReference type="ARBA" id="ARBA00023136"/>
    </source>
</evidence>